<dbReference type="AlphaFoldDB" id="A0A645FAS6"/>
<evidence type="ECO:0000313" key="1">
    <source>
        <dbReference type="EMBL" id="MPN11411.1"/>
    </source>
</evidence>
<proteinExistence type="predicted"/>
<accession>A0A645FAS6</accession>
<protein>
    <submittedName>
        <fullName evidence="1">Uncharacterized protein</fullName>
    </submittedName>
</protein>
<reference evidence="1" key="1">
    <citation type="submission" date="2019-08" db="EMBL/GenBank/DDBJ databases">
        <authorList>
            <person name="Kucharzyk K."/>
            <person name="Murdoch R.W."/>
            <person name="Higgins S."/>
            <person name="Loffler F."/>
        </authorList>
    </citation>
    <scope>NUCLEOTIDE SEQUENCE</scope>
</reference>
<dbReference type="EMBL" id="VSSQ01057615">
    <property type="protein sequence ID" value="MPN11411.1"/>
    <property type="molecule type" value="Genomic_DNA"/>
</dbReference>
<comment type="caution">
    <text evidence="1">The sequence shown here is derived from an EMBL/GenBank/DDBJ whole genome shotgun (WGS) entry which is preliminary data.</text>
</comment>
<organism evidence="1">
    <name type="scientific">bioreactor metagenome</name>
    <dbReference type="NCBI Taxonomy" id="1076179"/>
    <lineage>
        <taxon>unclassified sequences</taxon>
        <taxon>metagenomes</taxon>
        <taxon>ecological metagenomes</taxon>
    </lineage>
</organism>
<sequence>MIWTNSKGTTIFKNNQESFINNVFFLSDSQLRDLFKNAGVHVYSDSGDVFYVGRNWLCIHSIFGGMKKINLPFIAKITNPIDNKLLQNNTKIVEIDMESKSTVLLRIDPL</sequence>
<gene>
    <name evidence="1" type="ORF">SDC9_158712</name>
</gene>
<name>A0A645FAS6_9ZZZZ</name>